<dbReference type="PROSITE" id="PS50157">
    <property type="entry name" value="ZINC_FINGER_C2H2_2"/>
    <property type="match status" value="1"/>
</dbReference>
<dbReference type="SMART" id="SM00271">
    <property type="entry name" value="DnaJ"/>
    <property type="match status" value="1"/>
</dbReference>
<dbReference type="InterPro" id="IPR036236">
    <property type="entry name" value="Znf_C2H2_sf"/>
</dbReference>
<dbReference type="EMBL" id="SPOF01000053">
    <property type="protein sequence ID" value="TIB08712.1"/>
    <property type="molecule type" value="Genomic_DNA"/>
</dbReference>
<feature type="compositionally biased region" description="Basic and acidic residues" evidence="5">
    <location>
        <begin position="445"/>
        <end position="459"/>
    </location>
</feature>
<dbReference type="InterPro" id="IPR013087">
    <property type="entry name" value="Znf_C2H2_type"/>
</dbReference>
<dbReference type="GO" id="GO:0005737">
    <property type="term" value="C:cytoplasm"/>
    <property type="evidence" value="ECO:0007669"/>
    <property type="project" value="TreeGrafter"/>
</dbReference>
<evidence type="ECO:0000313" key="9">
    <source>
        <dbReference type="EMBL" id="TIB35215.1"/>
    </source>
</evidence>
<dbReference type="PRINTS" id="PR00625">
    <property type="entry name" value="JDOMAIN"/>
</dbReference>
<dbReference type="InterPro" id="IPR018253">
    <property type="entry name" value="DnaJ_domain_CS"/>
</dbReference>
<dbReference type="Gene3D" id="3.30.160.60">
    <property type="entry name" value="Classic Zinc Finger"/>
    <property type="match status" value="1"/>
</dbReference>
<dbReference type="EMBL" id="SPOI01000149">
    <property type="protein sequence ID" value="TIB35215.1"/>
    <property type="molecule type" value="Genomic_DNA"/>
</dbReference>
<reference evidence="10 11" key="1">
    <citation type="submission" date="2019-03" db="EMBL/GenBank/DDBJ databases">
        <title>Sequencing 23 genomes of Wallemia ichthyophaga.</title>
        <authorList>
            <person name="Gostincar C."/>
        </authorList>
    </citation>
    <scope>NUCLEOTIDE SEQUENCE [LARGE SCALE GENOMIC DNA]</scope>
    <source>
        <strain evidence="9 11">EXF-6200</strain>
        <strain evidence="8 10">EXF-8621</strain>
    </source>
</reference>
<evidence type="ECO:0000256" key="1">
    <source>
        <dbReference type="ARBA" id="ARBA00022723"/>
    </source>
</evidence>
<evidence type="ECO:0000313" key="8">
    <source>
        <dbReference type="EMBL" id="TIB08712.1"/>
    </source>
</evidence>
<dbReference type="InterPro" id="IPR001623">
    <property type="entry name" value="DnaJ_domain"/>
</dbReference>
<keyword evidence="3" id="KW-0862">Zinc</keyword>
<dbReference type="PANTHER" id="PTHR44029">
    <property type="entry name" value="DNAJ HOMOLOG SUBFAMILY C MEMBER 21"/>
    <property type="match status" value="1"/>
</dbReference>
<dbReference type="AlphaFoldDB" id="A0A4T0IIM1"/>
<feature type="compositionally biased region" description="Polar residues" evidence="5">
    <location>
        <begin position="391"/>
        <end position="411"/>
    </location>
</feature>
<sequence>MGNRQSATVNNSNNDDDDNKDFYQLLGISQDATAEDIKKSFRKLALIHHPDKNPLNVESANQKFSRLQEAYETLSDDQERAWYDQNIHTTDEAGEEDDAAAFEDMLNGRNTKSRLTKDPGITTRQLIRFFNPKLWHGYDSSSKGFYTIVGALYARLSEEESTAAPYDLGEDSGPCPDYPAFGNENTPFESTPRDFYALFGAFSSRKSFAWRDLWHLRDAQDRRVRRIMEKENKAAREEARKEYNDTIRQLTFFIRKRDPRYRNYAKKQAQYNSPHAAQTRRSEANEWRKKERNQVAQNFVEQSWQQVSPQNIALEEAEELQEMERLHCFACDKNFNSEKSFQNHEKSKKHLQTVKILRKHLEREERQLAKNGSGHSLNESSLQEHDHVQDAASSTMGTPGESTPTLSNNVETKVDNLINQTEKEHDIERELDDQVDQSHQAHQLHHLESESHTETDTTHTSDLGSVDYEEKKINEEIDEQIVSQVNDLQVDHNQNGQATQANQPTQSQQPTQDDDSDGRDSPVVVKKPLYIPDAKPQRTKKEKRRAREAAKRALENAVPITLYCNVCHEPFGSRTKLFNHIRDTAHALPGPDDHKHKKNKRKGNGSGNGNSNGKGNYKVHHPAPAPTASTAT</sequence>
<evidence type="ECO:0008006" key="12">
    <source>
        <dbReference type="Google" id="ProtNLM"/>
    </source>
</evidence>
<dbReference type="SMART" id="SM00355">
    <property type="entry name" value="ZnF_C2H2"/>
    <property type="match status" value="2"/>
</dbReference>
<feature type="region of interest" description="Disordered" evidence="5">
    <location>
        <begin position="497"/>
        <end position="552"/>
    </location>
</feature>
<dbReference type="OrthoDB" id="5894at2759"/>
<organism evidence="8 10">
    <name type="scientific">Wallemia ichthyophaga</name>
    <dbReference type="NCBI Taxonomy" id="245174"/>
    <lineage>
        <taxon>Eukaryota</taxon>
        <taxon>Fungi</taxon>
        <taxon>Dikarya</taxon>
        <taxon>Basidiomycota</taxon>
        <taxon>Wallemiomycotina</taxon>
        <taxon>Wallemiomycetes</taxon>
        <taxon>Wallemiales</taxon>
        <taxon>Wallemiaceae</taxon>
        <taxon>Wallemia</taxon>
    </lineage>
</organism>
<dbReference type="GO" id="GO:0008270">
    <property type="term" value="F:zinc ion binding"/>
    <property type="evidence" value="ECO:0007669"/>
    <property type="project" value="UniProtKB-KW"/>
</dbReference>
<proteinExistence type="predicted"/>
<dbReference type="InterPro" id="IPR054076">
    <property type="entry name" value="ZUO1-like_ZHD"/>
</dbReference>
<feature type="region of interest" description="Disordered" evidence="5">
    <location>
        <begin position="434"/>
        <end position="464"/>
    </location>
</feature>
<evidence type="ECO:0000259" key="7">
    <source>
        <dbReference type="PROSITE" id="PS50157"/>
    </source>
</evidence>
<dbReference type="OMA" id="RANHEES"/>
<feature type="region of interest" description="Disordered" evidence="5">
    <location>
        <begin position="367"/>
        <end position="412"/>
    </location>
</feature>
<dbReference type="InterPro" id="IPR003604">
    <property type="entry name" value="Matrin/U1-like-C_Znf_C2H2"/>
</dbReference>
<dbReference type="Pfam" id="PF12171">
    <property type="entry name" value="zf-C2H2_jaz"/>
    <property type="match status" value="1"/>
</dbReference>
<dbReference type="PROSITE" id="PS00636">
    <property type="entry name" value="DNAJ_1"/>
    <property type="match status" value="1"/>
</dbReference>
<dbReference type="PROSITE" id="PS00028">
    <property type="entry name" value="ZINC_FINGER_C2H2_1"/>
    <property type="match status" value="2"/>
</dbReference>
<dbReference type="Proteomes" id="UP000310689">
    <property type="component" value="Unassembled WGS sequence"/>
</dbReference>
<dbReference type="PANTHER" id="PTHR44029:SF1">
    <property type="entry name" value="DNAJ HOMOLOG SUBFAMILY C MEMBER 21"/>
    <property type="match status" value="1"/>
</dbReference>
<dbReference type="InterPro" id="IPR051964">
    <property type="entry name" value="Chaperone_stress_response"/>
</dbReference>
<feature type="domain" description="J" evidence="6">
    <location>
        <begin position="21"/>
        <end position="87"/>
    </location>
</feature>
<evidence type="ECO:0000313" key="10">
    <source>
        <dbReference type="Proteomes" id="UP000306954"/>
    </source>
</evidence>
<feature type="domain" description="C2H2-type" evidence="7">
    <location>
        <begin position="562"/>
        <end position="591"/>
    </location>
</feature>
<dbReference type="SUPFAM" id="SSF46565">
    <property type="entry name" value="Chaperone J-domain"/>
    <property type="match status" value="1"/>
</dbReference>
<dbReference type="Gene3D" id="1.10.287.110">
    <property type="entry name" value="DnaJ domain"/>
    <property type="match status" value="1"/>
</dbReference>
<evidence type="ECO:0000256" key="5">
    <source>
        <dbReference type="SAM" id="MobiDB-lite"/>
    </source>
</evidence>
<dbReference type="SMART" id="SM00451">
    <property type="entry name" value="ZnF_U1"/>
    <property type="match status" value="1"/>
</dbReference>
<keyword evidence="2 4" id="KW-0863">Zinc-finger</keyword>
<dbReference type="SUPFAM" id="SSF57667">
    <property type="entry name" value="beta-beta-alpha zinc fingers"/>
    <property type="match status" value="1"/>
</dbReference>
<keyword evidence="1" id="KW-0479">Metal-binding</keyword>
<feature type="compositionally biased region" description="Low complexity" evidence="5">
    <location>
        <begin position="497"/>
        <end position="511"/>
    </location>
</feature>
<gene>
    <name evidence="9" type="ORF">E3P86_02697</name>
    <name evidence="8" type="ORF">E3P90_03585</name>
</gene>
<dbReference type="InterPro" id="IPR036869">
    <property type="entry name" value="J_dom_sf"/>
</dbReference>
<evidence type="ECO:0000259" key="6">
    <source>
        <dbReference type="PROSITE" id="PS50076"/>
    </source>
</evidence>
<evidence type="ECO:0000313" key="11">
    <source>
        <dbReference type="Proteomes" id="UP000310689"/>
    </source>
</evidence>
<evidence type="ECO:0000256" key="3">
    <source>
        <dbReference type="ARBA" id="ARBA00022833"/>
    </source>
</evidence>
<dbReference type="Pfam" id="PF21884">
    <property type="entry name" value="ZUO1-like_ZHD"/>
    <property type="match status" value="1"/>
</dbReference>
<dbReference type="PROSITE" id="PS50076">
    <property type="entry name" value="DNAJ_2"/>
    <property type="match status" value="1"/>
</dbReference>
<accession>A0A4T0IIM1</accession>
<name>A0A4T0IIM1_WALIC</name>
<evidence type="ECO:0000256" key="2">
    <source>
        <dbReference type="ARBA" id="ARBA00022771"/>
    </source>
</evidence>
<dbReference type="InterPro" id="IPR022755">
    <property type="entry name" value="Znf_C2H2_jaz"/>
</dbReference>
<feature type="region of interest" description="Disordered" evidence="5">
    <location>
        <begin position="585"/>
        <end position="632"/>
    </location>
</feature>
<dbReference type="Pfam" id="PF00226">
    <property type="entry name" value="DnaJ"/>
    <property type="match status" value="1"/>
</dbReference>
<dbReference type="GO" id="GO:0003676">
    <property type="term" value="F:nucleic acid binding"/>
    <property type="evidence" value="ECO:0007669"/>
    <property type="project" value="InterPro"/>
</dbReference>
<dbReference type="Proteomes" id="UP000306954">
    <property type="component" value="Unassembled WGS sequence"/>
</dbReference>
<comment type="caution">
    <text evidence="8">The sequence shown here is derived from an EMBL/GenBank/DDBJ whole genome shotgun (WGS) entry which is preliminary data.</text>
</comment>
<evidence type="ECO:0000256" key="4">
    <source>
        <dbReference type="PROSITE-ProRule" id="PRU00042"/>
    </source>
</evidence>
<protein>
    <recommendedName>
        <fullName evidence="12">DnaJ-like protein subfamily C member 21</fullName>
    </recommendedName>
</protein>
<dbReference type="CDD" id="cd06257">
    <property type="entry name" value="DnaJ"/>
    <property type="match status" value="1"/>
</dbReference>